<keyword evidence="3" id="KW-1185">Reference proteome</keyword>
<evidence type="ECO:0000259" key="1">
    <source>
        <dbReference type="Pfam" id="PF22178"/>
    </source>
</evidence>
<dbReference type="RefSeq" id="WP_407690291.1">
    <property type="nucleotide sequence ID" value="NZ_MUFB01000053.1"/>
</dbReference>
<name>A0ABX3K4S2_9GAMM</name>
<dbReference type="PANTHER" id="PTHR32305:SF11">
    <property type="entry name" value="TYPE VI SECRETION SYSTEM SPIKE PROTEIN VGRG3"/>
    <property type="match status" value="1"/>
</dbReference>
<dbReference type="InterPro" id="IPR050708">
    <property type="entry name" value="T6SS_VgrG/RHS"/>
</dbReference>
<protein>
    <recommendedName>
        <fullName evidence="1">Gp5/Type VI secretion system Vgr C-terminal trimerisation domain-containing protein</fullName>
    </recommendedName>
</protein>
<reference evidence="2 3" key="1">
    <citation type="journal article" date="2017" name="Genome Announc.">
        <title>Draft Genome Sequences of Salinivibrio proteolyticus, Salinivibrio sharmensis, Salinivibrio siamensis, Salinivibrio costicola subsp. alcaliphilus, Salinivibrio costicola subsp. vallismortis, and 29 New Isolates Belonging to the Genus Salinivibrio.</title>
        <authorList>
            <person name="Lopez-Hermoso C."/>
            <person name="de la Haba R.R."/>
            <person name="Sanchez-Porro C."/>
            <person name="Bayliss S.C."/>
            <person name="Feil E.J."/>
            <person name="Ventosa A."/>
        </authorList>
    </citation>
    <scope>NUCLEOTIDE SEQUENCE [LARGE SCALE GENOMIC DNA]</scope>
    <source>
        <strain evidence="2 3">JCM 14472</strain>
    </source>
</reference>
<proteinExistence type="predicted"/>
<evidence type="ECO:0000313" key="3">
    <source>
        <dbReference type="Proteomes" id="UP000189410"/>
    </source>
</evidence>
<dbReference type="SUPFAM" id="SSF69349">
    <property type="entry name" value="Phage fibre proteins"/>
    <property type="match status" value="1"/>
</dbReference>
<dbReference type="Proteomes" id="UP000189410">
    <property type="component" value="Unassembled WGS sequence"/>
</dbReference>
<dbReference type="EMBL" id="MUFB01000053">
    <property type="protein sequence ID" value="OOE78545.1"/>
    <property type="molecule type" value="Genomic_DNA"/>
</dbReference>
<feature type="non-terminal residue" evidence="2">
    <location>
        <position position="1"/>
    </location>
</feature>
<evidence type="ECO:0000313" key="2">
    <source>
        <dbReference type="EMBL" id="OOE78545.1"/>
    </source>
</evidence>
<sequence length="211" mass="22359">GYNELTFEDQSGSEQVYLHAQKDWHTEVENDRVTEIGHDNHHQVHNDHFHRVMGNAHHTVEGESRQYTQQDQTLIVDGSLHVKAGQVWVNDASNEIHIKAGQKAVIEAGSSITVKAGGSFVSIDGGGVHLVGPAINLNSGGSPGAGSGYAGKVAALPLGVESLPDPVNSAAPIDASLMSALPAIAKLDIPMMEICQRQTDGSCPLKDCPCK</sequence>
<comment type="caution">
    <text evidence="2">The sequence shown here is derived from an EMBL/GenBank/DDBJ whole genome shotgun (WGS) entry which is preliminary data.</text>
</comment>
<accession>A0ABX3K4S2</accession>
<dbReference type="InterPro" id="IPR054030">
    <property type="entry name" value="Gp5_Vgr_C"/>
</dbReference>
<dbReference type="Pfam" id="PF22178">
    <property type="entry name" value="Gp5_trimer_C"/>
    <property type="match status" value="1"/>
</dbReference>
<gene>
    <name evidence="2" type="ORF">BZG73_15880</name>
</gene>
<organism evidence="2 3">
    <name type="scientific">Salinivibrio siamensis</name>
    <dbReference type="NCBI Taxonomy" id="414286"/>
    <lineage>
        <taxon>Bacteria</taxon>
        <taxon>Pseudomonadati</taxon>
        <taxon>Pseudomonadota</taxon>
        <taxon>Gammaproteobacteria</taxon>
        <taxon>Vibrionales</taxon>
        <taxon>Vibrionaceae</taxon>
        <taxon>Salinivibrio</taxon>
    </lineage>
</organism>
<feature type="domain" description="Gp5/Type VI secretion system Vgr C-terminal trimerisation" evidence="1">
    <location>
        <begin position="1"/>
        <end position="88"/>
    </location>
</feature>
<dbReference type="PANTHER" id="PTHR32305">
    <property type="match status" value="1"/>
</dbReference>